<evidence type="ECO:0000256" key="2">
    <source>
        <dbReference type="SAM" id="SignalP"/>
    </source>
</evidence>
<dbReference type="AlphaFoldDB" id="A0AAD3Y7U1"/>
<sequence>MTILVSLSYIVLYLIPNEADSGLHRDSGGEGSYSRNPLDYPPRPTTYFPLAAVESTSGNLFDKPSVAYYEGALHTALPDIPYPIKIEASATDILSSSINTSFIACPDNLSGHATESEVEVEYHWRPERYRSGQKLGHRAAHSKPKSVYWPTVRILSTPVAKPSNSAHNHPKSASAPIAMILNHFEVLHFDDEAEDSMISDENAISRDWIARESDHMSHVEPRKSLDPPEKLSLLRFPQRSPT</sequence>
<keyword evidence="2" id="KW-0732">Signal</keyword>
<gene>
    <name evidence="3" type="ORF">Nepgr_031814</name>
</gene>
<dbReference type="Proteomes" id="UP001279734">
    <property type="component" value="Unassembled WGS sequence"/>
</dbReference>
<feature type="chain" id="PRO_5042229610" evidence="2">
    <location>
        <begin position="20"/>
        <end position="242"/>
    </location>
</feature>
<dbReference type="EMBL" id="BSYO01000037">
    <property type="protein sequence ID" value="GMH29971.1"/>
    <property type="molecule type" value="Genomic_DNA"/>
</dbReference>
<proteinExistence type="predicted"/>
<comment type="caution">
    <text evidence="3">The sequence shown here is derived from an EMBL/GenBank/DDBJ whole genome shotgun (WGS) entry which is preliminary data.</text>
</comment>
<evidence type="ECO:0000256" key="1">
    <source>
        <dbReference type="SAM" id="MobiDB-lite"/>
    </source>
</evidence>
<feature type="signal peptide" evidence="2">
    <location>
        <begin position="1"/>
        <end position="19"/>
    </location>
</feature>
<feature type="compositionally biased region" description="Basic and acidic residues" evidence="1">
    <location>
        <begin position="215"/>
        <end position="229"/>
    </location>
</feature>
<protein>
    <submittedName>
        <fullName evidence="3">Uncharacterized protein</fullName>
    </submittedName>
</protein>
<name>A0AAD3Y7U1_NEPGR</name>
<accession>A0AAD3Y7U1</accession>
<feature type="region of interest" description="Disordered" evidence="1">
    <location>
        <begin position="215"/>
        <end position="242"/>
    </location>
</feature>
<reference evidence="3" key="1">
    <citation type="submission" date="2023-05" db="EMBL/GenBank/DDBJ databases">
        <title>Nepenthes gracilis genome sequencing.</title>
        <authorList>
            <person name="Fukushima K."/>
        </authorList>
    </citation>
    <scope>NUCLEOTIDE SEQUENCE</scope>
    <source>
        <strain evidence="3">SING2019-196</strain>
    </source>
</reference>
<evidence type="ECO:0000313" key="4">
    <source>
        <dbReference type="Proteomes" id="UP001279734"/>
    </source>
</evidence>
<evidence type="ECO:0000313" key="3">
    <source>
        <dbReference type="EMBL" id="GMH29971.1"/>
    </source>
</evidence>
<organism evidence="3 4">
    <name type="scientific">Nepenthes gracilis</name>
    <name type="common">Slender pitcher plant</name>
    <dbReference type="NCBI Taxonomy" id="150966"/>
    <lineage>
        <taxon>Eukaryota</taxon>
        <taxon>Viridiplantae</taxon>
        <taxon>Streptophyta</taxon>
        <taxon>Embryophyta</taxon>
        <taxon>Tracheophyta</taxon>
        <taxon>Spermatophyta</taxon>
        <taxon>Magnoliopsida</taxon>
        <taxon>eudicotyledons</taxon>
        <taxon>Gunneridae</taxon>
        <taxon>Pentapetalae</taxon>
        <taxon>Caryophyllales</taxon>
        <taxon>Nepenthaceae</taxon>
        <taxon>Nepenthes</taxon>
    </lineage>
</organism>
<keyword evidence="4" id="KW-1185">Reference proteome</keyword>